<organism evidence="1 2">
    <name type="scientific">Dreissena polymorpha</name>
    <name type="common">Zebra mussel</name>
    <name type="synonym">Mytilus polymorpha</name>
    <dbReference type="NCBI Taxonomy" id="45954"/>
    <lineage>
        <taxon>Eukaryota</taxon>
        <taxon>Metazoa</taxon>
        <taxon>Spiralia</taxon>
        <taxon>Lophotrochozoa</taxon>
        <taxon>Mollusca</taxon>
        <taxon>Bivalvia</taxon>
        <taxon>Autobranchia</taxon>
        <taxon>Heteroconchia</taxon>
        <taxon>Euheterodonta</taxon>
        <taxon>Imparidentia</taxon>
        <taxon>Neoheterodontei</taxon>
        <taxon>Myida</taxon>
        <taxon>Dreissenoidea</taxon>
        <taxon>Dreissenidae</taxon>
        <taxon>Dreissena</taxon>
    </lineage>
</organism>
<proteinExistence type="predicted"/>
<keyword evidence="2" id="KW-1185">Reference proteome</keyword>
<dbReference type="Proteomes" id="UP000828390">
    <property type="component" value="Unassembled WGS sequence"/>
</dbReference>
<sequence length="93" mass="10638">MPCNRVIVAAIVQRFTNKDRKCRTTITITIGNNTVVDNAVNNDHTTIKQCYGNFINKSCDNFINTCNDSAINTTNDNFINTTYDIFIYAWYNN</sequence>
<name>A0A9D4ESE5_DREPO</name>
<comment type="caution">
    <text evidence="1">The sequence shown here is derived from an EMBL/GenBank/DDBJ whole genome shotgun (WGS) entry which is preliminary data.</text>
</comment>
<evidence type="ECO:0000313" key="2">
    <source>
        <dbReference type="Proteomes" id="UP000828390"/>
    </source>
</evidence>
<gene>
    <name evidence="1" type="ORF">DPMN_161050</name>
</gene>
<dbReference type="EMBL" id="JAIWYP010000008">
    <property type="protein sequence ID" value="KAH3783122.1"/>
    <property type="molecule type" value="Genomic_DNA"/>
</dbReference>
<reference evidence="1" key="2">
    <citation type="submission" date="2020-11" db="EMBL/GenBank/DDBJ databases">
        <authorList>
            <person name="McCartney M.A."/>
            <person name="Auch B."/>
            <person name="Kono T."/>
            <person name="Mallez S."/>
            <person name="Becker A."/>
            <person name="Gohl D.M."/>
            <person name="Silverstein K.A.T."/>
            <person name="Koren S."/>
            <person name="Bechman K.B."/>
            <person name="Herman A."/>
            <person name="Abrahante J.E."/>
            <person name="Garbe J."/>
        </authorList>
    </citation>
    <scope>NUCLEOTIDE SEQUENCE</scope>
    <source>
        <strain evidence="1">Duluth1</strain>
        <tissue evidence="1">Whole animal</tissue>
    </source>
</reference>
<evidence type="ECO:0000313" key="1">
    <source>
        <dbReference type="EMBL" id="KAH3783122.1"/>
    </source>
</evidence>
<accession>A0A9D4ESE5</accession>
<protein>
    <submittedName>
        <fullName evidence="1">Uncharacterized protein</fullName>
    </submittedName>
</protein>
<reference evidence="1" key="1">
    <citation type="journal article" date="2019" name="bioRxiv">
        <title>The Genome of the Zebra Mussel, Dreissena polymorpha: A Resource for Invasive Species Research.</title>
        <authorList>
            <person name="McCartney M.A."/>
            <person name="Auch B."/>
            <person name="Kono T."/>
            <person name="Mallez S."/>
            <person name="Zhang Y."/>
            <person name="Obille A."/>
            <person name="Becker A."/>
            <person name="Abrahante J.E."/>
            <person name="Garbe J."/>
            <person name="Badalamenti J.P."/>
            <person name="Herman A."/>
            <person name="Mangelson H."/>
            <person name="Liachko I."/>
            <person name="Sullivan S."/>
            <person name="Sone E.D."/>
            <person name="Koren S."/>
            <person name="Silverstein K.A.T."/>
            <person name="Beckman K.B."/>
            <person name="Gohl D.M."/>
        </authorList>
    </citation>
    <scope>NUCLEOTIDE SEQUENCE</scope>
    <source>
        <strain evidence="1">Duluth1</strain>
        <tissue evidence="1">Whole animal</tissue>
    </source>
</reference>
<dbReference type="AlphaFoldDB" id="A0A9D4ESE5"/>